<dbReference type="Gene3D" id="3.20.19.10">
    <property type="entry name" value="Aconitase, domain 4"/>
    <property type="match status" value="1"/>
</dbReference>
<evidence type="ECO:0000256" key="3">
    <source>
        <dbReference type="ARBA" id="ARBA00004717"/>
    </source>
</evidence>
<dbReference type="EMBL" id="SMAI01000001">
    <property type="protein sequence ID" value="TCT07496.1"/>
    <property type="molecule type" value="Genomic_DNA"/>
</dbReference>
<dbReference type="PROSITE" id="PS00450">
    <property type="entry name" value="ACONITASE_1"/>
    <property type="match status" value="1"/>
</dbReference>
<dbReference type="InterPro" id="IPR001030">
    <property type="entry name" value="Acoase/IPM_deHydtase_lsu_aba"/>
</dbReference>
<comment type="pathway">
    <text evidence="4">Organic acid metabolism; propanoate degradation.</text>
</comment>
<dbReference type="InterPro" id="IPR018136">
    <property type="entry name" value="Aconitase_4Fe-4S_BS"/>
</dbReference>
<dbReference type="SUPFAM" id="SSF53732">
    <property type="entry name" value="Aconitase iron-sulfur domain"/>
    <property type="match status" value="1"/>
</dbReference>
<keyword evidence="16" id="KW-1185">Reference proteome</keyword>
<dbReference type="InterPro" id="IPR036008">
    <property type="entry name" value="Aconitase_4Fe-4S_dom"/>
</dbReference>
<dbReference type="GO" id="GO:0046872">
    <property type="term" value="F:metal ion binding"/>
    <property type="evidence" value="ECO:0007669"/>
    <property type="project" value="UniProtKB-KW"/>
</dbReference>
<gene>
    <name evidence="15" type="ORF">EDC64_10113</name>
</gene>
<comment type="caution">
    <text evidence="15">The sequence shown here is derived from an EMBL/GenBank/DDBJ whole genome shotgun (WGS) entry which is preliminary data.</text>
</comment>
<dbReference type="Gene3D" id="3.30.499.10">
    <property type="entry name" value="Aconitase, domain 3"/>
    <property type="match status" value="2"/>
</dbReference>
<dbReference type="Proteomes" id="UP000294664">
    <property type="component" value="Unassembled WGS sequence"/>
</dbReference>
<dbReference type="PRINTS" id="PR00415">
    <property type="entry name" value="ACONITASE"/>
</dbReference>
<evidence type="ECO:0000256" key="4">
    <source>
        <dbReference type="ARBA" id="ARBA00005026"/>
    </source>
</evidence>
<dbReference type="OrthoDB" id="9764318at2"/>
<evidence type="ECO:0000259" key="13">
    <source>
        <dbReference type="Pfam" id="PF00330"/>
    </source>
</evidence>
<dbReference type="Pfam" id="PF00330">
    <property type="entry name" value="Aconitase"/>
    <property type="match status" value="1"/>
</dbReference>
<dbReference type="InterPro" id="IPR015931">
    <property type="entry name" value="Acnase/IPM_dHydase_lsu_aba_1/3"/>
</dbReference>
<evidence type="ECO:0000256" key="2">
    <source>
        <dbReference type="ARBA" id="ARBA00001966"/>
    </source>
</evidence>
<dbReference type="InterPro" id="IPR044137">
    <property type="entry name" value="AcnA_IRP_Swivel"/>
</dbReference>
<keyword evidence="10 12" id="KW-0456">Lyase</keyword>
<keyword evidence="8 12" id="KW-0408">Iron</keyword>
<accession>A0A4R3M3X0</accession>
<comment type="catalytic activity">
    <reaction evidence="11 12">
        <text>citrate = D-threo-isocitrate</text>
        <dbReference type="Rhea" id="RHEA:10336"/>
        <dbReference type="ChEBI" id="CHEBI:15562"/>
        <dbReference type="ChEBI" id="CHEBI:16947"/>
        <dbReference type="EC" id="4.2.1.3"/>
    </reaction>
</comment>
<dbReference type="PANTHER" id="PTHR11670">
    <property type="entry name" value="ACONITASE/IRON-RESPONSIVE ELEMENT FAMILY MEMBER"/>
    <property type="match status" value="1"/>
</dbReference>
<evidence type="ECO:0000313" key="16">
    <source>
        <dbReference type="Proteomes" id="UP000294664"/>
    </source>
</evidence>
<evidence type="ECO:0000256" key="1">
    <source>
        <dbReference type="ARBA" id="ARBA00000118"/>
    </source>
</evidence>
<dbReference type="GO" id="GO:0047456">
    <property type="term" value="F:2-methylisocitrate dehydratase activity"/>
    <property type="evidence" value="ECO:0007669"/>
    <property type="project" value="UniProtKB-EC"/>
</dbReference>
<evidence type="ECO:0000256" key="10">
    <source>
        <dbReference type="ARBA" id="ARBA00023239"/>
    </source>
</evidence>
<dbReference type="NCBIfam" id="NF009520">
    <property type="entry name" value="PRK12881.1"/>
    <property type="match status" value="1"/>
</dbReference>
<protein>
    <recommendedName>
        <fullName evidence="12">Aconitate hydratase</fullName>
        <shortName evidence="12">Aconitase</shortName>
        <ecNumber evidence="12">4.2.1.3</ecNumber>
    </recommendedName>
</protein>
<evidence type="ECO:0000259" key="14">
    <source>
        <dbReference type="Pfam" id="PF00694"/>
    </source>
</evidence>
<evidence type="ECO:0000256" key="12">
    <source>
        <dbReference type="RuleBase" id="RU361275"/>
    </source>
</evidence>
<dbReference type="Gene3D" id="6.10.190.10">
    <property type="match status" value="1"/>
</dbReference>
<dbReference type="GO" id="GO:0051539">
    <property type="term" value="F:4 iron, 4 sulfur cluster binding"/>
    <property type="evidence" value="ECO:0007669"/>
    <property type="project" value="UniProtKB-KW"/>
</dbReference>
<dbReference type="AlphaFoldDB" id="A0A4R3M3X0"/>
<organism evidence="15 16">
    <name type="scientific">Aquabacter spiritensis</name>
    <dbReference type="NCBI Taxonomy" id="933073"/>
    <lineage>
        <taxon>Bacteria</taxon>
        <taxon>Pseudomonadati</taxon>
        <taxon>Pseudomonadota</taxon>
        <taxon>Alphaproteobacteria</taxon>
        <taxon>Hyphomicrobiales</taxon>
        <taxon>Xanthobacteraceae</taxon>
        <taxon>Aquabacter</taxon>
    </lineage>
</organism>
<comment type="function">
    <text evidence="12">Catalyzes the isomerization of citrate to isocitrate via cis-aconitate.</text>
</comment>
<comment type="catalytic activity">
    <reaction evidence="1">
        <text>(2S,3R)-3-hydroxybutane-1,2,3-tricarboxylate = 2-methyl-cis-aconitate + H2O</text>
        <dbReference type="Rhea" id="RHEA:17941"/>
        <dbReference type="ChEBI" id="CHEBI:15377"/>
        <dbReference type="ChEBI" id="CHEBI:57429"/>
        <dbReference type="ChEBI" id="CHEBI:57872"/>
        <dbReference type="EC" id="4.2.1.99"/>
    </reaction>
</comment>
<dbReference type="NCBIfam" id="NF006757">
    <property type="entry name" value="PRK09277.1"/>
    <property type="match status" value="1"/>
</dbReference>
<dbReference type="GO" id="GO:0006099">
    <property type="term" value="P:tricarboxylic acid cycle"/>
    <property type="evidence" value="ECO:0007669"/>
    <property type="project" value="UniProtKB-UniPathway"/>
</dbReference>
<dbReference type="CDD" id="cd01580">
    <property type="entry name" value="AcnA_IRP_Swivel"/>
    <property type="match status" value="1"/>
</dbReference>
<dbReference type="RefSeq" id="WP_132028223.1">
    <property type="nucleotide sequence ID" value="NZ_SMAI01000001.1"/>
</dbReference>
<dbReference type="FunFam" id="3.20.19.10:FF:000001">
    <property type="entry name" value="Aconitate hydratase"/>
    <property type="match status" value="1"/>
</dbReference>
<sequence length="897" mass="94687">MRDLPALTRRTIDFGGGTTHDYVSVPALEEEGIGRVSRLPKVLRIVLESVLRCIDGRKVLPGHAINLATWQPHAAREEEIPFTVGRVVLNCAAGIPLLGDLTAMRGAVLRLGRPAASIGPRVPVDMALDHTLSVDHYGTPDALRLNTELDIQRNAERYRFVKWAMQAYGGIRLFPPGAGILHQLNLEVLAPGLLIKDGLCMPDTLVGTDSHTCMIAGLGAVGWGVGGIEAQAAVLGQPVFFLTPDVVGVHVTGVLAPGVTATDLVLSVTELMRKAKVVGKFVEFFGPGTETLSLPDRATIANMAVEYGATIGYFPVDAQTCRYLRETGRPEARIAAVEQYYRTQGFFGAPRLGEVDYSAIVDLDLGAIVPSLAGPKRPQDRVPLSEMKTRFAEVLRAPPDAGGYGKAETAAPAAAGKPAPRDGDVVIAAITSCTNTSNPGVMLAAGLLARKAVARGLSTKPWVKTSLAPGSMVVSRYLEAAGLQQPLDALGFAVVGNSCTTCVGASGPIDAELEAAIGAGDVVACAVLSGNRNFEARIHPAVRAAYLASPPLVVAYALAGTIGLDVEQDPLGIGSDGAPVFLRDLWPTPEELRAAYEIAANPAFYRAVYDRDIAAEDPHWGKIPQVTGEIYPWDPASTYITEPPFLAPEFLQSPLGDIVGARALAILGDSVTTDHISPIGTIKSTSPAGAYLTAHGVSPKDFNNFGARRMNHEVMVRGGFGNVRLRNLMVPGVEGGVTAHQPDGAQMSIYDAAMRYRDEAVPLVIVAGQEYGTGSARDWAAKATRLLGVRAVIAASFERIHRSNLVGMGVLPCQFAGGSCAADLGLDGSERFDIVGLSGEIATRMPLTLKITRADGATAEAPLILRLDTPAELDYVRSGGIMPFILSEVLAQVDPIA</sequence>
<keyword evidence="7" id="KW-0479">Metal-binding</keyword>
<proteinExistence type="inferred from homology"/>
<dbReference type="PROSITE" id="PS01244">
    <property type="entry name" value="ACONITASE_2"/>
    <property type="match status" value="1"/>
</dbReference>
<evidence type="ECO:0000256" key="5">
    <source>
        <dbReference type="ARBA" id="ARBA00007185"/>
    </source>
</evidence>
<dbReference type="InterPro" id="IPR015928">
    <property type="entry name" value="Aconitase/3IPM_dehydase_swvl"/>
</dbReference>
<dbReference type="Pfam" id="PF00694">
    <property type="entry name" value="Aconitase_C"/>
    <property type="match status" value="1"/>
</dbReference>
<name>A0A4R3M3X0_9HYPH</name>
<evidence type="ECO:0000256" key="8">
    <source>
        <dbReference type="ARBA" id="ARBA00023004"/>
    </source>
</evidence>
<evidence type="ECO:0000256" key="9">
    <source>
        <dbReference type="ARBA" id="ARBA00023014"/>
    </source>
</evidence>
<dbReference type="GO" id="GO:0003994">
    <property type="term" value="F:aconitate hydratase activity"/>
    <property type="evidence" value="ECO:0007669"/>
    <property type="project" value="UniProtKB-EC"/>
</dbReference>
<dbReference type="SUPFAM" id="SSF52016">
    <property type="entry name" value="LeuD/IlvD-like"/>
    <property type="match status" value="1"/>
</dbReference>
<dbReference type="UniPathway" id="UPA00223">
    <property type="reaction ID" value="UER00718"/>
</dbReference>
<dbReference type="InterPro" id="IPR000573">
    <property type="entry name" value="AconitaseA/IPMdHydase_ssu_swvl"/>
</dbReference>
<dbReference type="EC" id="4.2.1.3" evidence="12"/>
<keyword evidence="6 12" id="KW-0004">4Fe-4S</keyword>
<comment type="pathway">
    <text evidence="3">Carbohydrate metabolism; tricarboxylic acid cycle; isocitrate from oxaloacetate: step 2/2.</text>
</comment>
<feature type="domain" description="Aconitase/3-isopropylmalate dehydratase large subunit alpha/beta/alpha" evidence="13">
    <location>
        <begin position="70"/>
        <end position="560"/>
    </location>
</feature>
<dbReference type="InterPro" id="IPR006249">
    <property type="entry name" value="Aconitase/IRP2"/>
</dbReference>
<feature type="domain" description="Aconitase A/isopropylmalate dehydratase small subunit swivel" evidence="14">
    <location>
        <begin position="690"/>
        <end position="816"/>
    </location>
</feature>
<evidence type="ECO:0000313" key="15">
    <source>
        <dbReference type="EMBL" id="TCT07496.1"/>
    </source>
</evidence>
<keyword evidence="9 12" id="KW-0411">Iron-sulfur</keyword>
<comment type="cofactor">
    <cofactor evidence="2">
        <name>[4Fe-4S] cluster</name>
        <dbReference type="ChEBI" id="CHEBI:49883"/>
    </cofactor>
</comment>
<comment type="similarity">
    <text evidence="5 12">Belongs to the aconitase/IPM isomerase family.</text>
</comment>
<evidence type="ECO:0000256" key="11">
    <source>
        <dbReference type="ARBA" id="ARBA00023501"/>
    </source>
</evidence>
<evidence type="ECO:0000256" key="6">
    <source>
        <dbReference type="ARBA" id="ARBA00022485"/>
    </source>
</evidence>
<dbReference type="NCBIfam" id="TIGR01341">
    <property type="entry name" value="aconitase_1"/>
    <property type="match status" value="1"/>
</dbReference>
<reference evidence="15 16" key="1">
    <citation type="submission" date="2019-03" db="EMBL/GenBank/DDBJ databases">
        <title>Genomic Encyclopedia of Type Strains, Phase IV (KMG-IV): sequencing the most valuable type-strain genomes for metagenomic binning, comparative biology and taxonomic classification.</title>
        <authorList>
            <person name="Goeker M."/>
        </authorList>
    </citation>
    <scope>NUCLEOTIDE SEQUENCE [LARGE SCALE GENOMIC DNA]</scope>
    <source>
        <strain evidence="15 16">DSM 9035</strain>
    </source>
</reference>
<evidence type="ECO:0000256" key="7">
    <source>
        <dbReference type="ARBA" id="ARBA00022723"/>
    </source>
</evidence>